<dbReference type="OrthoDB" id="4550240at2"/>
<sequence length="155" mass="16295">MQRSLAAQVNANRVAIALMALVAILFAAAPIGYNALFLANSRLATGTAVERGQELSDNTKGSRPDGTAAVIEFTTAAGKTVRFDGGSASRYAAVGDQVQVRYDPDDPDHAMVDEAFLFVRLTYLPLAVAALGIAVLLAVAWTTLPATIRRTGNES</sequence>
<dbReference type="AlphaFoldDB" id="A0A5N0E8H9"/>
<evidence type="ECO:0000313" key="3">
    <source>
        <dbReference type="EMBL" id="KAA8884739.1"/>
    </source>
</evidence>
<reference evidence="3 4" key="1">
    <citation type="submission" date="2019-09" db="EMBL/GenBank/DDBJ databases">
        <authorList>
            <person name="Wang X."/>
        </authorList>
    </citation>
    <scope>NUCLEOTIDE SEQUENCE [LARGE SCALE GENOMIC DNA]</scope>
    <source>
        <strain evidence="3 4">CICC 11023</strain>
    </source>
</reference>
<feature type="transmembrane region" description="Helical" evidence="1">
    <location>
        <begin position="12"/>
        <end position="33"/>
    </location>
</feature>
<evidence type="ECO:0000259" key="2">
    <source>
        <dbReference type="Pfam" id="PF12158"/>
    </source>
</evidence>
<comment type="caution">
    <text evidence="3">The sequence shown here is derived from an EMBL/GenBank/DDBJ whole genome shotgun (WGS) entry which is preliminary data.</text>
</comment>
<organism evidence="3 4">
    <name type="scientific">Nocardia colli</name>
    <dbReference type="NCBI Taxonomy" id="2545717"/>
    <lineage>
        <taxon>Bacteria</taxon>
        <taxon>Bacillati</taxon>
        <taxon>Actinomycetota</taxon>
        <taxon>Actinomycetes</taxon>
        <taxon>Mycobacteriales</taxon>
        <taxon>Nocardiaceae</taxon>
        <taxon>Nocardia</taxon>
    </lineage>
</organism>
<dbReference type="RefSeq" id="WP_150405958.1">
    <property type="nucleotide sequence ID" value="NZ_VXLC01000018.1"/>
</dbReference>
<evidence type="ECO:0000256" key="1">
    <source>
        <dbReference type="SAM" id="Phobius"/>
    </source>
</evidence>
<feature type="domain" description="DUF3592" evidence="2">
    <location>
        <begin position="45"/>
        <end position="114"/>
    </location>
</feature>
<dbReference type="Pfam" id="PF12158">
    <property type="entry name" value="DUF3592"/>
    <property type="match status" value="1"/>
</dbReference>
<keyword evidence="1" id="KW-0472">Membrane</keyword>
<keyword evidence="1" id="KW-0812">Transmembrane</keyword>
<dbReference type="Proteomes" id="UP000323876">
    <property type="component" value="Unassembled WGS sequence"/>
</dbReference>
<proteinExistence type="predicted"/>
<name>A0A5N0E8H9_9NOCA</name>
<dbReference type="EMBL" id="VXLC01000018">
    <property type="protein sequence ID" value="KAA8884739.1"/>
    <property type="molecule type" value="Genomic_DNA"/>
</dbReference>
<protein>
    <submittedName>
        <fullName evidence="3">DUF3592 domain-containing protein</fullName>
    </submittedName>
</protein>
<gene>
    <name evidence="3" type="ORF">F3087_32730</name>
</gene>
<dbReference type="InterPro" id="IPR021994">
    <property type="entry name" value="DUF3592"/>
</dbReference>
<accession>A0A5N0E8H9</accession>
<keyword evidence="4" id="KW-1185">Reference proteome</keyword>
<evidence type="ECO:0000313" key="4">
    <source>
        <dbReference type="Proteomes" id="UP000323876"/>
    </source>
</evidence>
<keyword evidence="1" id="KW-1133">Transmembrane helix</keyword>
<feature type="transmembrane region" description="Helical" evidence="1">
    <location>
        <begin position="123"/>
        <end position="144"/>
    </location>
</feature>